<keyword evidence="3" id="KW-1185">Reference proteome</keyword>
<sequence length="275" mass="30787">MTGYIIDKSFEIIGYPNGFKKRVGNGQFAGNSAANSAVLARTGSSDGITHALTSGQYNRLMILLSSLGGNPMDTQFNEYKCLIHHPAQKSLMGTGGESYGLYFYDLGKKHVNSSISVCHLSKCLWHNRLGHPADQVFEVLKGKLNIDNFQLLILVRLPTVVLSENMWPESILTATYLPTDVLSGKSPYELVYKCVPSFSHFKTFGCLCFATVLNNLDKFSARKRISDKRTKIKAKTDKTEHGMEKREKSKSTKVNQKVNPDKAKSRRQSRKRKNT</sequence>
<organism evidence="2 3">
    <name type="scientific">Tanacetum coccineum</name>
    <dbReference type="NCBI Taxonomy" id="301880"/>
    <lineage>
        <taxon>Eukaryota</taxon>
        <taxon>Viridiplantae</taxon>
        <taxon>Streptophyta</taxon>
        <taxon>Embryophyta</taxon>
        <taxon>Tracheophyta</taxon>
        <taxon>Spermatophyta</taxon>
        <taxon>Magnoliopsida</taxon>
        <taxon>eudicotyledons</taxon>
        <taxon>Gunneridae</taxon>
        <taxon>Pentapetalae</taxon>
        <taxon>asterids</taxon>
        <taxon>campanulids</taxon>
        <taxon>Asterales</taxon>
        <taxon>Asteraceae</taxon>
        <taxon>Asteroideae</taxon>
        <taxon>Anthemideae</taxon>
        <taxon>Anthemidinae</taxon>
        <taxon>Tanacetum</taxon>
    </lineage>
</organism>
<proteinExistence type="predicted"/>
<comment type="caution">
    <text evidence="2">The sequence shown here is derived from an EMBL/GenBank/DDBJ whole genome shotgun (WGS) entry which is preliminary data.</text>
</comment>
<evidence type="ECO:0008006" key="4">
    <source>
        <dbReference type="Google" id="ProtNLM"/>
    </source>
</evidence>
<gene>
    <name evidence="2" type="ORF">Tco_1079841</name>
</gene>
<dbReference type="Proteomes" id="UP001151760">
    <property type="component" value="Unassembled WGS sequence"/>
</dbReference>
<evidence type="ECO:0000256" key="1">
    <source>
        <dbReference type="SAM" id="MobiDB-lite"/>
    </source>
</evidence>
<feature type="compositionally biased region" description="Basic and acidic residues" evidence="1">
    <location>
        <begin position="234"/>
        <end position="250"/>
    </location>
</feature>
<feature type="compositionally biased region" description="Basic residues" evidence="1">
    <location>
        <begin position="264"/>
        <end position="275"/>
    </location>
</feature>
<feature type="region of interest" description="Disordered" evidence="1">
    <location>
        <begin position="229"/>
        <end position="275"/>
    </location>
</feature>
<dbReference type="EMBL" id="BQNB010019977">
    <property type="protein sequence ID" value="GJT90996.1"/>
    <property type="molecule type" value="Genomic_DNA"/>
</dbReference>
<reference evidence="2" key="1">
    <citation type="journal article" date="2022" name="Int. J. Mol. Sci.">
        <title>Draft Genome of Tanacetum Coccineum: Genomic Comparison of Closely Related Tanacetum-Family Plants.</title>
        <authorList>
            <person name="Yamashiro T."/>
            <person name="Shiraishi A."/>
            <person name="Nakayama K."/>
            <person name="Satake H."/>
        </authorList>
    </citation>
    <scope>NUCLEOTIDE SEQUENCE</scope>
</reference>
<protein>
    <recommendedName>
        <fullName evidence="4">GAG-pre-integrase domain-containing protein</fullName>
    </recommendedName>
</protein>
<evidence type="ECO:0000313" key="2">
    <source>
        <dbReference type="EMBL" id="GJT90996.1"/>
    </source>
</evidence>
<evidence type="ECO:0000313" key="3">
    <source>
        <dbReference type="Proteomes" id="UP001151760"/>
    </source>
</evidence>
<accession>A0ABQ5HT12</accession>
<name>A0ABQ5HT12_9ASTR</name>
<reference evidence="2" key="2">
    <citation type="submission" date="2022-01" db="EMBL/GenBank/DDBJ databases">
        <authorList>
            <person name="Yamashiro T."/>
            <person name="Shiraishi A."/>
            <person name="Satake H."/>
            <person name="Nakayama K."/>
        </authorList>
    </citation>
    <scope>NUCLEOTIDE SEQUENCE</scope>
</reference>